<reference evidence="3" key="1">
    <citation type="submission" date="2018-05" db="EMBL/GenBank/DDBJ databases">
        <authorList>
            <person name="Lanie J.A."/>
            <person name="Ng W.-L."/>
            <person name="Kazmierczak K.M."/>
            <person name="Andrzejewski T.M."/>
            <person name="Davidsen T.M."/>
            <person name="Wayne K.J."/>
            <person name="Tettelin H."/>
            <person name="Glass J.I."/>
            <person name="Rusch D."/>
            <person name="Podicherti R."/>
            <person name="Tsui H.-C.T."/>
            <person name="Winkler M.E."/>
        </authorList>
    </citation>
    <scope>NUCLEOTIDE SEQUENCE</scope>
</reference>
<name>A0A382MB94_9ZZZZ</name>
<dbReference type="InterPro" id="IPR005532">
    <property type="entry name" value="SUMF_dom"/>
</dbReference>
<feature type="non-terminal residue" evidence="3">
    <location>
        <position position="132"/>
    </location>
</feature>
<dbReference type="PANTHER" id="PTHR23150">
    <property type="entry name" value="SULFATASE MODIFYING FACTOR 1, 2"/>
    <property type="match status" value="1"/>
</dbReference>
<evidence type="ECO:0000256" key="1">
    <source>
        <dbReference type="SAM" id="MobiDB-lite"/>
    </source>
</evidence>
<feature type="non-terminal residue" evidence="3">
    <location>
        <position position="1"/>
    </location>
</feature>
<dbReference type="EMBL" id="UINC01091871">
    <property type="protein sequence ID" value="SVC44977.1"/>
    <property type="molecule type" value="Genomic_DNA"/>
</dbReference>
<dbReference type="PANTHER" id="PTHR23150:SF19">
    <property type="entry name" value="FORMYLGLYCINE-GENERATING ENZYME"/>
    <property type="match status" value="1"/>
</dbReference>
<dbReference type="SUPFAM" id="SSF56436">
    <property type="entry name" value="C-type lectin-like"/>
    <property type="match status" value="1"/>
</dbReference>
<dbReference type="AlphaFoldDB" id="A0A382MB94"/>
<dbReference type="InterPro" id="IPR042095">
    <property type="entry name" value="SUMF_sf"/>
</dbReference>
<dbReference type="GO" id="GO:0120147">
    <property type="term" value="F:formylglycine-generating oxidase activity"/>
    <property type="evidence" value="ECO:0007669"/>
    <property type="project" value="TreeGrafter"/>
</dbReference>
<accession>A0A382MB94</accession>
<evidence type="ECO:0000313" key="3">
    <source>
        <dbReference type="EMBL" id="SVC44977.1"/>
    </source>
</evidence>
<dbReference type="Pfam" id="PF03781">
    <property type="entry name" value="FGE-sulfatase"/>
    <property type="match status" value="1"/>
</dbReference>
<gene>
    <name evidence="3" type="ORF">METZ01_LOCUS297831</name>
</gene>
<dbReference type="Gene3D" id="3.90.1580.10">
    <property type="entry name" value="paralog of FGE (formylglycine-generating enzyme)"/>
    <property type="match status" value="1"/>
</dbReference>
<dbReference type="InterPro" id="IPR016187">
    <property type="entry name" value="CTDL_fold"/>
</dbReference>
<organism evidence="3">
    <name type="scientific">marine metagenome</name>
    <dbReference type="NCBI Taxonomy" id="408172"/>
    <lineage>
        <taxon>unclassified sequences</taxon>
        <taxon>metagenomes</taxon>
        <taxon>ecological metagenomes</taxon>
    </lineage>
</organism>
<protein>
    <recommendedName>
        <fullName evidence="2">Sulfatase-modifying factor enzyme-like domain-containing protein</fullName>
    </recommendedName>
</protein>
<feature type="domain" description="Sulfatase-modifying factor enzyme-like" evidence="2">
    <location>
        <begin position="1"/>
        <end position="128"/>
    </location>
</feature>
<proteinExistence type="predicted"/>
<feature type="region of interest" description="Disordered" evidence="1">
    <location>
        <begin position="79"/>
        <end position="100"/>
    </location>
</feature>
<dbReference type="InterPro" id="IPR051043">
    <property type="entry name" value="Sulfatase_Mod_Factor_Kinase"/>
</dbReference>
<sequence length="132" mass="15240">VTNLQYKEFVQVTGHRSPSHWRNNTFPDARLADHPVVNVSWDDAKAYCDWVQKRLPSEAEWERAALDDGRDEYAWRGSSNADYANFDNPDGKTSPVDRYPNGKSGLGAWDMCGNVSEWVNDWYDDKYYQTSP</sequence>
<evidence type="ECO:0000259" key="2">
    <source>
        <dbReference type="Pfam" id="PF03781"/>
    </source>
</evidence>